<keyword evidence="6" id="KW-1185">Reference proteome</keyword>
<feature type="region of interest" description="Disordered" evidence="1">
    <location>
        <begin position="170"/>
        <end position="199"/>
    </location>
</feature>
<dbReference type="InterPro" id="IPR053901">
    <property type="entry name" value="C5orf34-like"/>
</dbReference>
<protein>
    <submittedName>
        <fullName evidence="5">Uncharacterized protein</fullName>
    </submittedName>
</protein>
<evidence type="ECO:0000256" key="1">
    <source>
        <dbReference type="SAM" id="MobiDB-lite"/>
    </source>
</evidence>
<organism evidence="5 6">
    <name type="scientific">Clavelina lepadiformis</name>
    <name type="common">Light-bulb sea squirt</name>
    <name type="synonym">Ascidia lepadiformis</name>
    <dbReference type="NCBI Taxonomy" id="159417"/>
    <lineage>
        <taxon>Eukaryota</taxon>
        <taxon>Metazoa</taxon>
        <taxon>Chordata</taxon>
        <taxon>Tunicata</taxon>
        <taxon>Ascidiacea</taxon>
        <taxon>Aplousobranchia</taxon>
        <taxon>Clavelinidae</taxon>
        <taxon>Clavelina</taxon>
    </lineage>
</organism>
<reference evidence="5 6" key="1">
    <citation type="submission" date="2024-02" db="EMBL/GenBank/DDBJ databases">
        <authorList>
            <person name="Daric V."/>
            <person name="Darras S."/>
        </authorList>
    </citation>
    <scope>NUCLEOTIDE SEQUENCE [LARGE SCALE GENOMIC DNA]</scope>
</reference>
<dbReference type="InterPro" id="IPR027865">
    <property type="entry name" value="C5orf34-like_C"/>
</dbReference>
<dbReference type="Pfam" id="PF15016">
    <property type="entry name" value="C5orf34_C"/>
    <property type="match status" value="1"/>
</dbReference>
<feature type="compositionally biased region" description="Polar residues" evidence="1">
    <location>
        <begin position="170"/>
        <end position="180"/>
    </location>
</feature>
<dbReference type="EMBL" id="CAWYQH010000130">
    <property type="protein sequence ID" value="CAK8693032.1"/>
    <property type="molecule type" value="Genomic_DNA"/>
</dbReference>
<sequence length="657" mass="73875">MENVPKYINNIVEPNNVQQILLYTDDSVEILFQDLSVLQLSPCGANYHYIRSRVHAPLNNESNNIIQQRCCFATSETKCKVNFALNCRNHFCQRPYVPSQCDGSTVLLHKDIAGYQWPSVEDIKANSLGNIDVLSDGTVVVNANDDYAKLVLSSNRQHVSVDYLVKISQSTSQASTPSNSPREERSDSAAPNPLEDSHQLTFEKHTRRRYVWIKSIFPVGCCPSYWKYPMLLALHMSGDKRGDVCADMLSETHAPKSITSVCKKQFRHKWRAEREDDNEDMILPTMFAVDGKRSSEHKLVKMLWNSGITYWVTHFGCNGEKQSSSEASYSSMEAWLPDGSIIHSTPSTSYYFTHLKPSVVNDVGAASQSTRMYSASALPIDSELKTIILRCIRFRSYTEQQFSLLSDTLHAHEPCWHGSSILDVMLKNDDLNEDDNNLNPVNDKVPSLFETNVIPGLGKFSAVGGSVQVSFDDGTMLNIAVSEKVVENLRSCPDGLAFVSCRILFTDGSYSICNNILAPDHKASTYTKPAVDWLLWLARPKSERIENDFYSDTIFSREKTQMICHELEKINRFNVLASNDSILNKSSELQFTKELCEDPVYMELNFCGHVHTGSNKMTSELPNKSIPTPLNVKNALHTTSKAIDDIDNLIKSLRSGI</sequence>
<accession>A0ABP0GMT1</accession>
<name>A0ABP0GMT1_CLALP</name>
<gene>
    <name evidence="5" type="ORF">CVLEPA_LOCUS26363</name>
</gene>
<dbReference type="InterPro" id="IPR027830">
    <property type="entry name" value="C5orf34-like_N"/>
</dbReference>
<feature type="domain" description="C5orf34-like N-terminal" evidence="3">
    <location>
        <begin position="21"/>
        <end position="89"/>
    </location>
</feature>
<evidence type="ECO:0000313" key="5">
    <source>
        <dbReference type="EMBL" id="CAK8693032.1"/>
    </source>
</evidence>
<dbReference type="Pfam" id="PF22833">
    <property type="entry name" value="C5orf34_2nd"/>
    <property type="match status" value="1"/>
</dbReference>
<dbReference type="Proteomes" id="UP001642483">
    <property type="component" value="Unassembled WGS sequence"/>
</dbReference>
<dbReference type="Pfam" id="PF15025">
    <property type="entry name" value="C5orf34-like_N"/>
    <property type="match status" value="1"/>
</dbReference>
<dbReference type="InterPro" id="IPR053899">
    <property type="entry name" value="C5orf34-like_2nd"/>
</dbReference>
<evidence type="ECO:0000313" key="6">
    <source>
        <dbReference type="Proteomes" id="UP001642483"/>
    </source>
</evidence>
<evidence type="ECO:0000259" key="2">
    <source>
        <dbReference type="Pfam" id="PF15016"/>
    </source>
</evidence>
<dbReference type="PANTHER" id="PTHR34531">
    <property type="entry name" value="ZGC:153352"/>
    <property type="match status" value="1"/>
</dbReference>
<feature type="domain" description="C5orf34-like second" evidence="4">
    <location>
        <begin position="136"/>
        <end position="233"/>
    </location>
</feature>
<dbReference type="PANTHER" id="PTHR34531:SF1">
    <property type="entry name" value="CHROMOSOME 5 OPEN READING FRAME 34"/>
    <property type="match status" value="1"/>
</dbReference>
<evidence type="ECO:0000259" key="4">
    <source>
        <dbReference type="Pfam" id="PF22833"/>
    </source>
</evidence>
<comment type="caution">
    <text evidence="5">The sequence shown here is derived from an EMBL/GenBank/DDBJ whole genome shotgun (WGS) entry which is preliminary data.</text>
</comment>
<proteinExistence type="predicted"/>
<feature type="domain" description="C5orf34-like C-terminal" evidence="2">
    <location>
        <begin position="445"/>
        <end position="534"/>
    </location>
</feature>
<evidence type="ECO:0000259" key="3">
    <source>
        <dbReference type="Pfam" id="PF15025"/>
    </source>
</evidence>